<dbReference type="Proteomes" id="UP000316958">
    <property type="component" value="Unassembled WGS sequence"/>
</dbReference>
<reference evidence="1 2" key="1">
    <citation type="submission" date="2019-01" db="EMBL/GenBank/DDBJ databases">
        <title>Coherence of Microcystis species and biogeography revealed through population genomics.</title>
        <authorList>
            <person name="Perez-Carrascal O.M."/>
            <person name="Terrat Y."/>
            <person name="Giani A."/>
            <person name="Fortin N."/>
            <person name="Tromas N."/>
            <person name="Shapiro B.J."/>
        </authorList>
    </citation>
    <scope>NUCLEOTIDE SEQUENCE [LARGE SCALE GENOMIC DNA]</scope>
    <source>
        <strain evidence="1">Ma_QC_Ch_20071001_S25D</strain>
    </source>
</reference>
<dbReference type="Gene3D" id="3.30.160.250">
    <property type="match status" value="1"/>
</dbReference>
<name>A0A552FUL4_MICAE</name>
<organism evidence="1 2">
    <name type="scientific">Microcystis aeruginosa Ma_QC_Ch_20071001_S25D</name>
    <dbReference type="NCBI Taxonomy" id="2486250"/>
    <lineage>
        <taxon>Bacteria</taxon>
        <taxon>Bacillati</taxon>
        <taxon>Cyanobacteriota</taxon>
        <taxon>Cyanophyceae</taxon>
        <taxon>Oscillatoriophycideae</taxon>
        <taxon>Chroococcales</taxon>
        <taxon>Microcystaceae</taxon>
        <taxon>Microcystis</taxon>
    </lineage>
</organism>
<dbReference type="InterPro" id="IPR035069">
    <property type="entry name" value="TTHA1013/TTHA0281-like"/>
</dbReference>
<evidence type="ECO:0000313" key="1">
    <source>
        <dbReference type="EMBL" id="TRU50424.1"/>
    </source>
</evidence>
<dbReference type="SUPFAM" id="SSF143100">
    <property type="entry name" value="TTHA1013/TTHA0281-like"/>
    <property type="match status" value="1"/>
</dbReference>
<dbReference type="AlphaFoldDB" id="A0A552FUL4"/>
<comment type="caution">
    <text evidence="1">The sequence shown here is derived from an EMBL/GenBank/DDBJ whole genome shotgun (WGS) entry which is preliminary data.</text>
</comment>
<accession>A0A552FUL4</accession>
<dbReference type="EMBL" id="SFBE01000174">
    <property type="protein sequence ID" value="TRU50424.1"/>
    <property type="molecule type" value="Genomic_DNA"/>
</dbReference>
<sequence>MSTSNKTKLESLEFYLGLKYPITIYPDDQGGYVSEIKHLPGCFTQGETIEETLISKQ</sequence>
<evidence type="ECO:0000313" key="2">
    <source>
        <dbReference type="Proteomes" id="UP000316958"/>
    </source>
</evidence>
<protein>
    <submittedName>
        <fullName evidence="1">Type II toxin-antitoxin system HicB family antitoxin</fullName>
    </submittedName>
</protein>
<gene>
    <name evidence="1" type="ORF">EWV57_10435</name>
</gene>
<proteinExistence type="predicted"/>